<reference evidence="2 3" key="1">
    <citation type="submission" date="2020-01" db="EMBL/GenBank/DDBJ databases">
        <title>Draft Genome Sequence of Vibrio sp. strain OCN044, Isolated from a Healthy Coral at Palmyra Atoll.</title>
        <authorList>
            <person name="Videau P."/>
            <person name="Loughran R."/>
            <person name="Esquivel A."/>
            <person name="Deadmond M."/>
            <person name="Paddock B.E."/>
            <person name="Saw J.H."/>
            <person name="Ushijima B."/>
        </authorList>
    </citation>
    <scope>NUCLEOTIDE SEQUENCE [LARGE SCALE GENOMIC DNA]</scope>
    <source>
        <strain evidence="2 3">OCN044</strain>
    </source>
</reference>
<proteinExistence type="predicted"/>
<name>A0A6L8LPD9_9VIBR</name>
<evidence type="ECO:0000313" key="2">
    <source>
        <dbReference type="EMBL" id="MYM57745.1"/>
    </source>
</evidence>
<keyword evidence="1" id="KW-0732">Signal</keyword>
<evidence type="ECO:0000313" key="3">
    <source>
        <dbReference type="Proteomes" id="UP000478571"/>
    </source>
</evidence>
<sequence>MKKIIALGLLFASSSASAAYDCTGTVNHVLVYADGSVNLHATYRNGYTYVCNLKNDWKGVSPQACKGMLSTLLTAQSTGKTINTYYKSYTCETLPHYGSAPGPIYIGIVKS</sequence>
<protein>
    <submittedName>
        <fullName evidence="2">Uncharacterized protein</fullName>
    </submittedName>
</protein>
<evidence type="ECO:0000256" key="1">
    <source>
        <dbReference type="SAM" id="SignalP"/>
    </source>
</evidence>
<gene>
    <name evidence="2" type="ORF">GTG28_00665</name>
</gene>
<dbReference type="EMBL" id="WWEU01000001">
    <property type="protein sequence ID" value="MYM57745.1"/>
    <property type="molecule type" value="Genomic_DNA"/>
</dbReference>
<dbReference type="Proteomes" id="UP000478571">
    <property type="component" value="Unassembled WGS sequence"/>
</dbReference>
<feature type="signal peptide" evidence="1">
    <location>
        <begin position="1"/>
        <end position="18"/>
    </location>
</feature>
<organism evidence="2 3">
    <name type="scientific">Vibrio tetraodonis subsp. pristinus</name>
    <dbReference type="NCBI Taxonomy" id="2695891"/>
    <lineage>
        <taxon>Bacteria</taxon>
        <taxon>Pseudomonadati</taxon>
        <taxon>Pseudomonadota</taxon>
        <taxon>Gammaproteobacteria</taxon>
        <taxon>Vibrionales</taxon>
        <taxon>Vibrionaceae</taxon>
        <taxon>Vibrio</taxon>
    </lineage>
</organism>
<feature type="chain" id="PRO_5027116131" evidence="1">
    <location>
        <begin position="19"/>
        <end position="111"/>
    </location>
</feature>
<accession>A0A6L8LPD9</accession>
<comment type="caution">
    <text evidence="2">The sequence shown here is derived from an EMBL/GenBank/DDBJ whole genome shotgun (WGS) entry which is preliminary data.</text>
</comment>
<dbReference type="RefSeq" id="WP_160926092.1">
    <property type="nucleotide sequence ID" value="NZ_WWEU01000001.1"/>
</dbReference>
<keyword evidence="3" id="KW-1185">Reference proteome</keyword>
<dbReference type="AlphaFoldDB" id="A0A6L8LPD9"/>